<reference evidence="1 2" key="1">
    <citation type="journal article" date="2022" name="DNA Res.">
        <title>Chromosomal-level genome assembly of the orchid tree Bauhinia variegata (Leguminosae; Cercidoideae) supports the allotetraploid origin hypothesis of Bauhinia.</title>
        <authorList>
            <person name="Zhong Y."/>
            <person name="Chen Y."/>
            <person name="Zheng D."/>
            <person name="Pang J."/>
            <person name="Liu Y."/>
            <person name="Luo S."/>
            <person name="Meng S."/>
            <person name="Qian L."/>
            <person name="Wei D."/>
            <person name="Dai S."/>
            <person name="Zhou R."/>
        </authorList>
    </citation>
    <scope>NUCLEOTIDE SEQUENCE [LARGE SCALE GENOMIC DNA]</scope>
    <source>
        <strain evidence="1">BV-YZ2020</strain>
    </source>
</reference>
<comment type="caution">
    <text evidence="1">The sequence shown here is derived from an EMBL/GenBank/DDBJ whole genome shotgun (WGS) entry which is preliminary data.</text>
</comment>
<gene>
    <name evidence="1" type="ORF">L6164_003317</name>
</gene>
<evidence type="ECO:0000313" key="2">
    <source>
        <dbReference type="Proteomes" id="UP000828941"/>
    </source>
</evidence>
<accession>A0ACB9Q110</accession>
<evidence type="ECO:0000313" key="1">
    <source>
        <dbReference type="EMBL" id="KAI4354457.1"/>
    </source>
</evidence>
<sequence length="78" mass="8725">MSGPSVKAAELGKTQSQIIGDIHAELLLVLNQKNIEVRKMEKAFLARKEEDNSTAEMIIPPEFVEKAVRSILHSNSMY</sequence>
<organism evidence="1 2">
    <name type="scientific">Bauhinia variegata</name>
    <name type="common">Purple orchid tree</name>
    <name type="synonym">Phanera variegata</name>
    <dbReference type="NCBI Taxonomy" id="167791"/>
    <lineage>
        <taxon>Eukaryota</taxon>
        <taxon>Viridiplantae</taxon>
        <taxon>Streptophyta</taxon>
        <taxon>Embryophyta</taxon>
        <taxon>Tracheophyta</taxon>
        <taxon>Spermatophyta</taxon>
        <taxon>Magnoliopsida</taxon>
        <taxon>eudicotyledons</taxon>
        <taxon>Gunneridae</taxon>
        <taxon>Pentapetalae</taxon>
        <taxon>rosids</taxon>
        <taxon>fabids</taxon>
        <taxon>Fabales</taxon>
        <taxon>Fabaceae</taxon>
        <taxon>Cercidoideae</taxon>
        <taxon>Cercideae</taxon>
        <taxon>Bauhiniinae</taxon>
        <taxon>Bauhinia</taxon>
    </lineage>
</organism>
<dbReference type="Proteomes" id="UP000828941">
    <property type="component" value="Chromosome 2"/>
</dbReference>
<dbReference type="EMBL" id="CM039427">
    <property type="protein sequence ID" value="KAI4354457.1"/>
    <property type="molecule type" value="Genomic_DNA"/>
</dbReference>
<proteinExistence type="predicted"/>
<name>A0ACB9Q110_BAUVA</name>
<protein>
    <submittedName>
        <fullName evidence="1">Uncharacterized protein</fullName>
    </submittedName>
</protein>
<keyword evidence="2" id="KW-1185">Reference proteome</keyword>